<comment type="caution">
    <text evidence="2">The sequence shown here is derived from an EMBL/GenBank/DDBJ whole genome shotgun (WGS) entry which is preliminary data.</text>
</comment>
<reference evidence="2 3" key="1">
    <citation type="journal article" date="2013" name="Int. J. Syst. Evol. Microbiol.">
        <title>Marinicauda pacifica gen. nov., sp. nov., a prosthecate alphaproteobacterium of the family Hyphomonadaceae isolated from deep seawater.</title>
        <authorList>
            <person name="Zhang X.Y."/>
            <person name="Li G.W."/>
            <person name="Wang C.S."/>
            <person name="Zhang Y.J."/>
            <person name="Xu X.W."/>
            <person name="Li H."/>
            <person name="Liu A."/>
            <person name="Liu C."/>
            <person name="Xie B.B."/>
            <person name="Qin Q.L."/>
            <person name="Xu Z."/>
            <person name="Chen X.L."/>
            <person name="Zhou B.C."/>
            <person name="Zhang Y.Z."/>
        </authorList>
    </citation>
    <scope>NUCLEOTIDE SEQUENCE [LARGE SCALE GENOMIC DNA]</scope>
    <source>
        <strain evidence="2 3">P-1 km-3</strain>
    </source>
</reference>
<dbReference type="EMBL" id="SRXV01000001">
    <property type="protein sequence ID" value="TGY93861.1"/>
    <property type="molecule type" value="Genomic_DNA"/>
</dbReference>
<evidence type="ECO:0000313" key="2">
    <source>
        <dbReference type="EMBL" id="TGY93861.1"/>
    </source>
</evidence>
<gene>
    <name evidence="2" type="ORF">E5162_00780</name>
</gene>
<sequence length="198" mass="22933">MKRAWQDTKALLGGWPAFISIIVAPSIGFGVHFWRDGAEAISSEAYIWALYGLLPLGILLVSIFSWNLAAAPYRIERDRRVRAEAALPRDFKKDATFRHRKRYTLRQVAVLMAEDERTEKIILHDLKQNIQNADLKPSFRNLNEQFQIRMIRSAAFSDDADDIPDTLEIEREELQRFLPKAGYNLPPWLQDSPERIPQ</sequence>
<dbReference type="RefSeq" id="WP_158291149.1">
    <property type="nucleotide sequence ID" value="NZ_BMEI01000001.1"/>
</dbReference>
<evidence type="ECO:0000256" key="1">
    <source>
        <dbReference type="SAM" id="Phobius"/>
    </source>
</evidence>
<feature type="transmembrane region" description="Helical" evidence="1">
    <location>
        <begin position="12"/>
        <end position="34"/>
    </location>
</feature>
<dbReference type="Proteomes" id="UP000305451">
    <property type="component" value="Unassembled WGS sequence"/>
</dbReference>
<keyword evidence="3" id="KW-1185">Reference proteome</keyword>
<organism evidence="2 3">
    <name type="scientific">Marinicauda pacifica</name>
    <dbReference type="NCBI Taxonomy" id="1133559"/>
    <lineage>
        <taxon>Bacteria</taxon>
        <taxon>Pseudomonadati</taxon>
        <taxon>Pseudomonadota</taxon>
        <taxon>Alphaproteobacteria</taxon>
        <taxon>Maricaulales</taxon>
        <taxon>Maricaulaceae</taxon>
        <taxon>Marinicauda</taxon>
    </lineage>
</organism>
<proteinExistence type="predicted"/>
<dbReference type="OrthoDB" id="10010634at2"/>
<feature type="transmembrane region" description="Helical" evidence="1">
    <location>
        <begin position="46"/>
        <end position="70"/>
    </location>
</feature>
<accession>A0A4S2HDM3</accession>
<name>A0A4S2HDM3_9PROT</name>
<protein>
    <submittedName>
        <fullName evidence="2">Uncharacterized protein</fullName>
    </submittedName>
</protein>
<evidence type="ECO:0000313" key="3">
    <source>
        <dbReference type="Proteomes" id="UP000305451"/>
    </source>
</evidence>
<dbReference type="AlphaFoldDB" id="A0A4S2HDM3"/>
<keyword evidence="1" id="KW-0472">Membrane</keyword>
<keyword evidence="1" id="KW-1133">Transmembrane helix</keyword>
<keyword evidence="1" id="KW-0812">Transmembrane</keyword>